<dbReference type="GO" id="GO:0006749">
    <property type="term" value="P:glutathione metabolic process"/>
    <property type="evidence" value="ECO:0007669"/>
    <property type="project" value="InterPro"/>
</dbReference>
<evidence type="ECO:0000313" key="4">
    <source>
        <dbReference type="Proteomes" id="UP000283433"/>
    </source>
</evidence>
<dbReference type="GO" id="GO:0070813">
    <property type="term" value="P:hydrogen sulfide metabolic process"/>
    <property type="evidence" value="ECO:0007669"/>
    <property type="project" value="TreeGrafter"/>
</dbReference>
<dbReference type="InterPro" id="IPR001279">
    <property type="entry name" value="Metallo-B-lactamas"/>
</dbReference>
<dbReference type="EMBL" id="MBTA01000008">
    <property type="protein sequence ID" value="RKD17632.1"/>
    <property type="molecule type" value="Genomic_DNA"/>
</dbReference>
<dbReference type="SUPFAM" id="SSF52821">
    <property type="entry name" value="Rhodanese/Cell cycle control phosphatase"/>
    <property type="match status" value="1"/>
</dbReference>
<dbReference type="InterPro" id="IPR044528">
    <property type="entry name" value="POD-like_MBL-fold"/>
</dbReference>
<accession>A0A419S7R1</accession>
<evidence type="ECO:0000256" key="1">
    <source>
        <dbReference type="ARBA" id="ARBA00022723"/>
    </source>
</evidence>
<protein>
    <submittedName>
        <fullName evidence="3">Rhodanese</fullName>
    </submittedName>
</protein>
<dbReference type="InterPro" id="IPR036873">
    <property type="entry name" value="Rhodanese-like_dom_sf"/>
</dbReference>
<dbReference type="SMART" id="SM00849">
    <property type="entry name" value="Lactamase_B"/>
    <property type="match status" value="1"/>
</dbReference>
<name>A0A419S7R1_9SPHI</name>
<dbReference type="Gene3D" id="3.60.15.10">
    <property type="entry name" value="Ribonuclease Z/Hydroxyacylglutathione hydrolase-like"/>
    <property type="match status" value="1"/>
</dbReference>
<dbReference type="GO" id="GO:0046872">
    <property type="term" value="F:metal ion binding"/>
    <property type="evidence" value="ECO:0007669"/>
    <property type="project" value="UniProtKB-KW"/>
</dbReference>
<comment type="caution">
    <text evidence="3">The sequence shown here is derived from an EMBL/GenBank/DDBJ whole genome shotgun (WGS) entry which is preliminary data.</text>
</comment>
<dbReference type="CDD" id="cd07724">
    <property type="entry name" value="POD-like_MBL-fold"/>
    <property type="match status" value="1"/>
</dbReference>
<proteinExistence type="predicted"/>
<evidence type="ECO:0000259" key="2">
    <source>
        <dbReference type="PROSITE" id="PS50206"/>
    </source>
</evidence>
<dbReference type="InterPro" id="IPR001763">
    <property type="entry name" value="Rhodanese-like_dom"/>
</dbReference>
<dbReference type="RefSeq" id="WP_120181111.1">
    <property type="nucleotide sequence ID" value="NZ_MBTA01000008.1"/>
</dbReference>
<dbReference type="SUPFAM" id="SSF56281">
    <property type="entry name" value="Metallo-hydrolase/oxidoreductase"/>
    <property type="match status" value="1"/>
</dbReference>
<dbReference type="GO" id="GO:0050313">
    <property type="term" value="F:sulfur dioxygenase activity"/>
    <property type="evidence" value="ECO:0007669"/>
    <property type="project" value="InterPro"/>
</dbReference>
<feature type="domain" description="Rhodanese" evidence="2">
    <location>
        <begin position="17"/>
        <end position="111"/>
    </location>
</feature>
<keyword evidence="1" id="KW-0479">Metal-binding</keyword>
<dbReference type="Proteomes" id="UP000283433">
    <property type="component" value="Unassembled WGS sequence"/>
</dbReference>
<sequence length="368" mass="40245">MSTQEITVAELQKMIEDGKKVAILDVRPQDQRDEWQIAGSHYRDAYEALNKGDNSVLENLDIPSDVPIVTVCAAGRTSQIAAKALAEKGYNALSLQGGMKAWNYAWNTAEIKGNDVTLIQVRRVAKGCISYIIGSGNEALVVDASLEPGVYLGLAEKYGWTIKYVMDTHIHADYISRTIELAKATEAMHLFTENAGVDYDFTPISDRDVVPFGSANLMAVFTPGHTPESISYLINDDYLLTGDTLFVNGVGRPDLKADYEQGVQKASQLFISLGKILTLSSNDLLILPAHTSNTIQFDGRVIGDKLSNLSVKIELLQLEKEAFIEQTMKRIPPTPPNYVQIATLNKSGNYEGINPADLEAGANRCAIS</sequence>
<dbReference type="Gene3D" id="3.40.250.10">
    <property type="entry name" value="Rhodanese-like domain"/>
    <property type="match status" value="1"/>
</dbReference>
<keyword evidence="4" id="KW-1185">Reference proteome</keyword>
<dbReference type="InterPro" id="IPR036866">
    <property type="entry name" value="RibonucZ/Hydroxyglut_hydro"/>
</dbReference>
<dbReference type="OrthoDB" id="9784009at2"/>
<dbReference type="PANTHER" id="PTHR43084:SF1">
    <property type="entry name" value="PERSULFIDE DIOXYGENASE ETHE1, MITOCHONDRIAL"/>
    <property type="match status" value="1"/>
</dbReference>
<dbReference type="CDD" id="cd00158">
    <property type="entry name" value="RHOD"/>
    <property type="match status" value="1"/>
</dbReference>
<dbReference type="SMART" id="SM00450">
    <property type="entry name" value="RHOD"/>
    <property type="match status" value="1"/>
</dbReference>
<dbReference type="AlphaFoldDB" id="A0A419S7R1"/>
<dbReference type="InterPro" id="IPR051682">
    <property type="entry name" value="Mito_Persulfide_Diox"/>
</dbReference>
<dbReference type="PROSITE" id="PS50206">
    <property type="entry name" value="RHODANESE_3"/>
    <property type="match status" value="1"/>
</dbReference>
<gene>
    <name evidence="3" type="ORF">BCY91_16665</name>
</gene>
<dbReference type="PANTHER" id="PTHR43084">
    <property type="entry name" value="PERSULFIDE DIOXYGENASE ETHE1"/>
    <property type="match status" value="1"/>
</dbReference>
<dbReference type="Pfam" id="PF00581">
    <property type="entry name" value="Rhodanese"/>
    <property type="match status" value="1"/>
</dbReference>
<organism evidence="3 4">
    <name type="scientific">Pelobium manganitolerans</name>
    <dbReference type="NCBI Taxonomy" id="1842495"/>
    <lineage>
        <taxon>Bacteria</taxon>
        <taxon>Pseudomonadati</taxon>
        <taxon>Bacteroidota</taxon>
        <taxon>Sphingobacteriia</taxon>
        <taxon>Sphingobacteriales</taxon>
        <taxon>Sphingobacteriaceae</taxon>
        <taxon>Pelobium</taxon>
    </lineage>
</organism>
<dbReference type="Pfam" id="PF00753">
    <property type="entry name" value="Lactamase_B"/>
    <property type="match status" value="1"/>
</dbReference>
<evidence type="ECO:0000313" key="3">
    <source>
        <dbReference type="EMBL" id="RKD17632.1"/>
    </source>
</evidence>
<reference evidence="3 4" key="1">
    <citation type="submission" date="2016-07" db="EMBL/GenBank/DDBJ databases">
        <title>Genome of Pelobium manganitolerans.</title>
        <authorList>
            <person name="Wu S."/>
            <person name="Wang G."/>
        </authorList>
    </citation>
    <scope>NUCLEOTIDE SEQUENCE [LARGE SCALE GENOMIC DNA]</scope>
    <source>
        <strain evidence="3 4">YS-25</strain>
    </source>
</reference>